<dbReference type="InterPro" id="IPR046289">
    <property type="entry name" value="DUF6326"/>
</dbReference>
<feature type="transmembrane region" description="Helical" evidence="1">
    <location>
        <begin position="61"/>
        <end position="84"/>
    </location>
</feature>
<dbReference type="Pfam" id="PF19851">
    <property type="entry name" value="DUF6326"/>
    <property type="match status" value="1"/>
</dbReference>
<keyword evidence="1" id="KW-1133">Transmembrane helix</keyword>
<name>A0A7D4TDG2_9MICO</name>
<reference evidence="2 3" key="1">
    <citation type="submission" date="2020-05" db="EMBL/GenBank/DDBJ databases">
        <title>Strain PA2F3 complete genome.</title>
        <authorList>
            <person name="Kim Y.-S."/>
            <person name="Kim S.-J."/>
            <person name="Jung H.-k."/>
            <person name="Kim S.-E."/>
            <person name="Kim K.-H."/>
        </authorList>
    </citation>
    <scope>NUCLEOTIDE SEQUENCE [LARGE SCALE GENOMIC DNA]</scope>
    <source>
        <strain evidence="2 3">PA2F3</strain>
    </source>
</reference>
<evidence type="ECO:0000256" key="1">
    <source>
        <dbReference type="SAM" id="Phobius"/>
    </source>
</evidence>
<sequence length="156" mass="17281">MTIPKLHAPLATAAMPVQAKLAAAWTSLMFLYIYVDYYHLYRPGILDDIQAGLVFEFEISPPLMTAFLALLAVPSLMITLSVVLPAQANRITNLVVAALYIPVTVFNAVGENWEWAPFYVLSIGVELLLLAFILRASWAWPRIPTAAPVLVGEIRR</sequence>
<feature type="transmembrane region" description="Helical" evidence="1">
    <location>
        <begin position="115"/>
        <end position="134"/>
    </location>
</feature>
<evidence type="ECO:0000313" key="2">
    <source>
        <dbReference type="EMBL" id="QKJ18060.1"/>
    </source>
</evidence>
<feature type="transmembrane region" description="Helical" evidence="1">
    <location>
        <begin position="91"/>
        <end position="109"/>
    </location>
</feature>
<dbReference type="AlphaFoldDB" id="A0A7D4TDG2"/>
<keyword evidence="1" id="KW-0812">Transmembrane</keyword>
<proteinExistence type="predicted"/>
<feature type="transmembrane region" description="Helical" evidence="1">
    <location>
        <begin position="21"/>
        <end position="41"/>
    </location>
</feature>
<protein>
    <submittedName>
        <fullName evidence="2">Uncharacterized protein</fullName>
    </submittedName>
</protein>
<dbReference type="EMBL" id="CP054038">
    <property type="protein sequence ID" value="QKJ18060.1"/>
    <property type="molecule type" value="Genomic_DNA"/>
</dbReference>
<gene>
    <name evidence="2" type="ORF">HQM25_00605</name>
</gene>
<organism evidence="2 3">
    <name type="scientific">Microbacterium hominis</name>
    <dbReference type="NCBI Taxonomy" id="162426"/>
    <lineage>
        <taxon>Bacteria</taxon>
        <taxon>Bacillati</taxon>
        <taxon>Actinomycetota</taxon>
        <taxon>Actinomycetes</taxon>
        <taxon>Micrococcales</taxon>
        <taxon>Microbacteriaceae</taxon>
        <taxon>Microbacterium</taxon>
    </lineage>
</organism>
<keyword evidence="1" id="KW-0472">Membrane</keyword>
<dbReference type="RefSeq" id="WP_172988440.1">
    <property type="nucleotide sequence ID" value="NZ_CP054038.1"/>
</dbReference>
<accession>A0A7D4TDG2</accession>
<dbReference type="Proteomes" id="UP000502498">
    <property type="component" value="Chromosome"/>
</dbReference>
<evidence type="ECO:0000313" key="3">
    <source>
        <dbReference type="Proteomes" id="UP000502498"/>
    </source>
</evidence>